<dbReference type="RefSeq" id="WP_070808200.1">
    <property type="nucleotide sequence ID" value="NZ_JNFF01000037.1"/>
</dbReference>
<name>A0A081PIC2_9SPHI</name>
<protein>
    <recommendedName>
        <fullName evidence="1">CobQ/CobB/MinD/ParA nucleotide binding domain-containing protein</fullName>
    </recommendedName>
</protein>
<dbReference type="eggNOG" id="COG1192">
    <property type="taxonomic scope" value="Bacteria"/>
</dbReference>
<evidence type="ECO:0000313" key="2">
    <source>
        <dbReference type="EMBL" id="KEQ30445.1"/>
    </source>
</evidence>
<dbReference type="PANTHER" id="PTHR13696">
    <property type="entry name" value="P-LOOP CONTAINING NUCLEOSIDE TRIPHOSPHATE HYDROLASE"/>
    <property type="match status" value="1"/>
</dbReference>
<dbReference type="PANTHER" id="PTHR13696:SF99">
    <property type="entry name" value="COBYRINIC ACID AC-DIAMIDE SYNTHASE"/>
    <property type="match status" value="1"/>
</dbReference>
<dbReference type="InterPro" id="IPR002586">
    <property type="entry name" value="CobQ/CobB/MinD/ParA_Nub-bd_dom"/>
</dbReference>
<keyword evidence="3" id="KW-1185">Reference proteome</keyword>
<dbReference type="Proteomes" id="UP000028007">
    <property type="component" value="Unassembled WGS sequence"/>
</dbReference>
<organism evidence="2 3">
    <name type="scientific">Pedobacter antarcticus 4BY</name>
    <dbReference type="NCBI Taxonomy" id="1358423"/>
    <lineage>
        <taxon>Bacteria</taxon>
        <taxon>Pseudomonadati</taxon>
        <taxon>Bacteroidota</taxon>
        <taxon>Sphingobacteriia</taxon>
        <taxon>Sphingobacteriales</taxon>
        <taxon>Sphingobacteriaceae</taxon>
        <taxon>Pedobacter</taxon>
    </lineage>
</organism>
<dbReference type="InterPro" id="IPR027417">
    <property type="entry name" value="P-loop_NTPase"/>
</dbReference>
<dbReference type="EMBL" id="JNFF01000037">
    <property type="protein sequence ID" value="KEQ30445.1"/>
    <property type="molecule type" value="Genomic_DNA"/>
</dbReference>
<reference evidence="2 3" key="1">
    <citation type="journal article" date="1992" name="Int. J. Syst. Bacteriol.">
        <title>Sphingobacterium antarcticus sp. nov. a Psychrotrophic Bacterium from the Soils of Schirmacher Oasis, Antarctica.</title>
        <authorList>
            <person name="Shivaji S."/>
            <person name="Ray M.K."/>
            <person name="Rao N.S."/>
            <person name="Saiserr L."/>
            <person name="Jagannadham M.V."/>
            <person name="Kumar G.S."/>
            <person name="Reddy G."/>
            <person name="Bhargava P.M."/>
        </authorList>
    </citation>
    <scope>NUCLEOTIDE SEQUENCE [LARGE SCALE GENOMIC DNA]</scope>
    <source>
        <strain evidence="2 3">4BY</strain>
    </source>
</reference>
<gene>
    <name evidence="2" type="ORF">N180_20955</name>
</gene>
<dbReference type="SUPFAM" id="SSF52540">
    <property type="entry name" value="P-loop containing nucleoside triphosphate hydrolases"/>
    <property type="match status" value="1"/>
</dbReference>
<dbReference type="InterPro" id="IPR050678">
    <property type="entry name" value="DNA_Partitioning_ATPase"/>
</dbReference>
<accession>A0A081PIC2</accession>
<feature type="domain" description="CobQ/CobB/MinD/ParA nucleotide binding" evidence="1">
    <location>
        <begin position="4"/>
        <end position="155"/>
    </location>
</feature>
<evidence type="ECO:0000313" key="3">
    <source>
        <dbReference type="Proteomes" id="UP000028007"/>
    </source>
</evidence>
<proteinExistence type="predicted"/>
<sequence>MVILLGNQKGGAGKSTLTILLANYLKLVHDLPVAVIDMDDQRSVEDHYMDAQKLENPELYEVVGSDLSHFPALYKAVFSKAPETIVIIDLPGKLDDDNLAAVFQKADLLICPFIYEKMTFKSTVLFSMVLKKINPNIKMMYVPSRIKGTVVYDTEAQVKEVLNQYGPITPPIPDKQIFQRVSTYEIPTRMYPDILPTMDMIYKEAILPFITNQDKKDGGKMAKMDIKI</sequence>
<evidence type="ECO:0000259" key="1">
    <source>
        <dbReference type="Pfam" id="PF01656"/>
    </source>
</evidence>
<dbReference type="AlphaFoldDB" id="A0A081PIC2"/>
<dbReference type="CDD" id="cd02042">
    <property type="entry name" value="ParAB_family"/>
    <property type="match status" value="1"/>
</dbReference>
<dbReference type="OrthoDB" id="978593at2"/>
<comment type="caution">
    <text evidence="2">The sequence shown here is derived from an EMBL/GenBank/DDBJ whole genome shotgun (WGS) entry which is preliminary data.</text>
</comment>
<dbReference type="Pfam" id="PF01656">
    <property type="entry name" value="CbiA"/>
    <property type="match status" value="1"/>
</dbReference>
<dbReference type="Gene3D" id="3.40.50.300">
    <property type="entry name" value="P-loop containing nucleotide triphosphate hydrolases"/>
    <property type="match status" value="1"/>
</dbReference>